<name>A0A5P3VP42_9BURK</name>
<sequence>MGRVLPALPIAARQRRRQLGLPISTMIFDGFFTQLIPILAGRREVGVFTQVTGCSPRTWRRLLAQWRPALDAPE</sequence>
<gene>
    <name evidence="1" type="ORF">D2917_28405</name>
</gene>
<dbReference type="AlphaFoldDB" id="A0A5P3VP42"/>
<accession>A0A5P3VP42</accession>
<reference evidence="1 2" key="1">
    <citation type="submission" date="2018-09" db="EMBL/GenBank/DDBJ databases">
        <title>Complete genome sequence of Cupriavidus oxalaticus T2, a bacterium capable of phenol tolerance and degradation.</title>
        <authorList>
            <person name="Yan J."/>
        </authorList>
    </citation>
    <scope>NUCLEOTIDE SEQUENCE [LARGE SCALE GENOMIC DNA]</scope>
    <source>
        <strain evidence="1 2">T2</strain>
    </source>
</reference>
<dbReference type="EMBL" id="CP032519">
    <property type="protein sequence ID" value="QEZ47997.1"/>
    <property type="molecule type" value="Genomic_DNA"/>
</dbReference>
<protein>
    <submittedName>
        <fullName evidence="1">Uncharacterized protein</fullName>
    </submittedName>
</protein>
<evidence type="ECO:0000313" key="2">
    <source>
        <dbReference type="Proteomes" id="UP000325743"/>
    </source>
</evidence>
<dbReference type="Proteomes" id="UP000325743">
    <property type="component" value="Chromosome 2"/>
</dbReference>
<proteinExistence type="predicted"/>
<evidence type="ECO:0000313" key="1">
    <source>
        <dbReference type="EMBL" id="QEZ47997.1"/>
    </source>
</evidence>
<organism evidence="1 2">
    <name type="scientific">Cupriavidus oxalaticus</name>
    <dbReference type="NCBI Taxonomy" id="96344"/>
    <lineage>
        <taxon>Bacteria</taxon>
        <taxon>Pseudomonadati</taxon>
        <taxon>Pseudomonadota</taxon>
        <taxon>Betaproteobacteria</taxon>
        <taxon>Burkholderiales</taxon>
        <taxon>Burkholderiaceae</taxon>
        <taxon>Cupriavidus</taxon>
    </lineage>
</organism>